<evidence type="ECO:0000313" key="10">
    <source>
        <dbReference type="Proteomes" id="UP000305067"/>
    </source>
</evidence>
<dbReference type="PRINTS" id="PR00332">
    <property type="entry name" value="HISTRIAD"/>
</dbReference>
<dbReference type="SUPFAM" id="SSF54197">
    <property type="entry name" value="HIT-like"/>
    <property type="match status" value="1"/>
</dbReference>
<feature type="binding site" evidence="5">
    <location>
        <position position="87"/>
    </location>
    <ligand>
        <name>substrate</name>
    </ligand>
</feature>
<dbReference type="CDD" id="cd01275">
    <property type="entry name" value="FHIT"/>
    <property type="match status" value="1"/>
</dbReference>
<evidence type="ECO:0000313" key="9">
    <source>
        <dbReference type="EMBL" id="TFK99009.1"/>
    </source>
</evidence>
<proteinExistence type="predicted"/>
<dbReference type="FunFam" id="3.30.428.10:FF:000011">
    <property type="entry name" value="Fragile histidine triad"/>
    <property type="match status" value="1"/>
</dbReference>
<feature type="active site" description="Tele-AMP-histidine intermediate" evidence="3">
    <location>
        <position position="100"/>
    </location>
</feature>
<dbReference type="GO" id="GO:0016787">
    <property type="term" value="F:hydrolase activity"/>
    <property type="evidence" value="ECO:0007669"/>
    <property type="project" value="UniProtKB-KW"/>
</dbReference>
<dbReference type="PROSITE" id="PS00892">
    <property type="entry name" value="HIT_1"/>
    <property type="match status" value="1"/>
</dbReference>
<evidence type="ECO:0000259" key="8">
    <source>
        <dbReference type="PROSITE" id="PS51084"/>
    </source>
</evidence>
<feature type="binding site" evidence="5">
    <location>
        <begin position="93"/>
        <end position="96"/>
    </location>
    <ligand>
        <name>substrate</name>
    </ligand>
</feature>
<dbReference type="InterPro" id="IPR001310">
    <property type="entry name" value="Histidine_triad_HIT"/>
</dbReference>
<evidence type="ECO:0000256" key="5">
    <source>
        <dbReference type="PIRSR" id="PIRSR639383-2"/>
    </source>
</evidence>
<evidence type="ECO:0000256" key="4">
    <source>
        <dbReference type="PIRSR" id="PIRSR601310-3"/>
    </source>
</evidence>
<dbReference type="GO" id="GO:0000166">
    <property type="term" value="F:nucleotide binding"/>
    <property type="evidence" value="ECO:0007669"/>
    <property type="project" value="UniProtKB-KW"/>
</dbReference>
<keyword evidence="10" id="KW-1185">Reference proteome</keyword>
<dbReference type="InterPro" id="IPR039383">
    <property type="entry name" value="FHIT"/>
</dbReference>
<keyword evidence="1" id="KW-0547">Nucleotide-binding</keyword>
<feature type="site" description="Important for induction of apoptosis" evidence="6">
    <location>
        <position position="122"/>
    </location>
</feature>
<evidence type="ECO:0000256" key="6">
    <source>
        <dbReference type="PIRSR" id="PIRSR639383-3"/>
    </source>
</evidence>
<dbReference type="AlphaFoldDB" id="A0A5C3QD57"/>
<feature type="binding site" evidence="5">
    <location>
        <position position="31"/>
    </location>
    <ligand>
        <name>substrate</name>
    </ligand>
</feature>
<dbReference type="Proteomes" id="UP000305067">
    <property type="component" value="Unassembled WGS sequence"/>
</dbReference>
<dbReference type="STRING" id="1884261.A0A5C3QD57"/>
<organism evidence="9 10">
    <name type="scientific">Pterulicium gracile</name>
    <dbReference type="NCBI Taxonomy" id="1884261"/>
    <lineage>
        <taxon>Eukaryota</taxon>
        <taxon>Fungi</taxon>
        <taxon>Dikarya</taxon>
        <taxon>Basidiomycota</taxon>
        <taxon>Agaricomycotina</taxon>
        <taxon>Agaricomycetes</taxon>
        <taxon>Agaricomycetidae</taxon>
        <taxon>Agaricales</taxon>
        <taxon>Pleurotineae</taxon>
        <taxon>Pterulaceae</taxon>
        <taxon>Pterulicium</taxon>
    </lineage>
</organism>
<dbReference type="OrthoDB" id="680339at2759"/>
<reference evidence="9 10" key="1">
    <citation type="journal article" date="2019" name="Nat. Ecol. Evol.">
        <title>Megaphylogeny resolves global patterns of mushroom evolution.</title>
        <authorList>
            <person name="Varga T."/>
            <person name="Krizsan K."/>
            <person name="Foldi C."/>
            <person name="Dima B."/>
            <person name="Sanchez-Garcia M."/>
            <person name="Sanchez-Ramirez S."/>
            <person name="Szollosi G.J."/>
            <person name="Szarkandi J.G."/>
            <person name="Papp V."/>
            <person name="Albert L."/>
            <person name="Andreopoulos W."/>
            <person name="Angelini C."/>
            <person name="Antonin V."/>
            <person name="Barry K.W."/>
            <person name="Bougher N.L."/>
            <person name="Buchanan P."/>
            <person name="Buyck B."/>
            <person name="Bense V."/>
            <person name="Catcheside P."/>
            <person name="Chovatia M."/>
            <person name="Cooper J."/>
            <person name="Damon W."/>
            <person name="Desjardin D."/>
            <person name="Finy P."/>
            <person name="Geml J."/>
            <person name="Haridas S."/>
            <person name="Hughes K."/>
            <person name="Justo A."/>
            <person name="Karasinski D."/>
            <person name="Kautmanova I."/>
            <person name="Kiss B."/>
            <person name="Kocsube S."/>
            <person name="Kotiranta H."/>
            <person name="LaButti K.M."/>
            <person name="Lechner B.E."/>
            <person name="Liimatainen K."/>
            <person name="Lipzen A."/>
            <person name="Lukacs Z."/>
            <person name="Mihaltcheva S."/>
            <person name="Morgado L.N."/>
            <person name="Niskanen T."/>
            <person name="Noordeloos M.E."/>
            <person name="Ohm R.A."/>
            <person name="Ortiz-Santana B."/>
            <person name="Ovrebo C."/>
            <person name="Racz N."/>
            <person name="Riley R."/>
            <person name="Savchenko A."/>
            <person name="Shiryaev A."/>
            <person name="Soop K."/>
            <person name="Spirin V."/>
            <person name="Szebenyi C."/>
            <person name="Tomsovsky M."/>
            <person name="Tulloss R.E."/>
            <person name="Uehling J."/>
            <person name="Grigoriev I.V."/>
            <person name="Vagvolgyi C."/>
            <person name="Papp T."/>
            <person name="Martin F.M."/>
            <person name="Miettinen O."/>
            <person name="Hibbett D.S."/>
            <person name="Nagy L.G."/>
        </authorList>
    </citation>
    <scope>NUCLEOTIDE SEQUENCE [LARGE SCALE GENOMIC DNA]</scope>
    <source>
        <strain evidence="9 10">CBS 309.79</strain>
    </source>
</reference>
<sequence>MSGGKLLFSTIEVTKQAFYRSSTALSFAIVNLKPIVPGHVLVIPARPVARLADLRADELGCLMQSVQKVGNIVEKAYGAHGLTVACQDGPAAGQSVPHVHFHVIPRKLKGDAFSGEANDQIYPALEKNEGELSKELRAQGEGAGEAIKMDNEAREARSMEVMEKEAGWLAEFFRE</sequence>
<dbReference type="InterPro" id="IPR011146">
    <property type="entry name" value="HIT-like"/>
</dbReference>
<gene>
    <name evidence="9" type="ORF">BDV98DRAFT_533395</name>
</gene>
<dbReference type="InterPro" id="IPR019808">
    <property type="entry name" value="Histidine_triad_CS"/>
</dbReference>
<dbReference type="PROSITE" id="PS51084">
    <property type="entry name" value="HIT_2"/>
    <property type="match status" value="1"/>
</dbReference>
<name>A0A5C3QD57_9AGAR</name>
<protein>
    <submittedName>
        <fullName evidence="9">Diadenosine 5',5'''-P1,P4-tetraphosphate asymmetrical hydrolase</fullName>
    </submittedName>
</protein>
<dbReference type="PANTHER" id="PTHR46243">
    <property type="entry name" value="BIS(5'-ADENOSYL)-TRIPHOSPHATASE"/>
    <property type="match status" value="1"/>
</dbReference>
<dbReference type="Gene3D" id="3.30.428.10">
    <property type="entry name" value="HIT-like"/>
    <property type="match status" value="1"/>
</dbReference>
<dbReference type="Pfam" id="PF01230">
    <property type="entry name" value="HIT"/>
    <property type="match status" value="1"/>
</dbReference>
<keyword evidence="2 9" id="KW-0378">Hydrolase</keyword>
<dbReference type="EMBL" id="ML178836">
    <property type="protein sequence ID" value="TFK99009.1"/>
    <property type="molecule type" value="Genomic_DNA"/>
</dbReference>
<evidence type="ECO:0000256" key="2">
    <source>
        <dbReference type="ARBA" id="ARBA00022801"/>
    </source>
</evidence>
<feature type="short sequence motif" description="Histidine triad motif" evidence="4 7">
    <location>
        <begin position="98"/>
        <end position="102"/>
    </location>
</feature>
<evidence type="ECO:0000256" key="7">
    <source>
        <dbReference type="PROSITE-ProRule" id="PRU00464"/>
    </source>
</evidence>
<evidence type="ECO:0000256" key="1">
    <source>
        <dbReference type="ARBA" id="ARBA00022741"/>
    </source>
</evidence>
<feature type="domain" description="HIT" evidence="8">
    <location>
        <begin position="4"/>
        <end position="114"/>
    </location>
</feature>
<feature type="binding site" evidence="5">
    <location>
        <position position="102"/>
    </location>
    <ligand>
        <name>substrate</name>
    </ligand>
</feature>
<dbReference type="PANTHER" id="PTHR46243:SF1">
    <property type="entry name" value="BIS(5'-ADENOSYL)-TRIPHOSPHATASE"/>
    <property type="match status" value="1"/>
</dbReference>
<evidence type="ECO:0000256" key="3">
    <source>
        <dbReference type="PIRSR" id="PIRSR601310-1"/>
    </source>
</evidence>
<dbReference type="InterPro" id="IPR036265">
    <property type="entry name" value="HIT-like_sf"/>
</dbReference>
<accession>A0A5C3QD57</accession>
<dbReference type="InterPro" id="IPR051884">
    <property type="entry name" value="Bis(5'-adenosyl)-TPase_reg"/>
</dbReference>